<dbReference type="Pfam" id="PF03735">
    <property type="entry name" value="ENT"/>
    <property type="match status" value="1"/>
</dbReference>
<organism evidence="8 9">
    <name type="scientific">Microthlaspi erraticum</name>
    <dbReference type="NCBI Taxonomy" id="1685480"/>
    <lineage>
        <taxon>Eukaryota</taxon>
        <taxon>Viridiplantae</taxon>
        <taxon>Streptophyta</taxon>
        <taxon>Embryophyta</taxon>
        <taxon>Tracheophyta</taxon>
        <taxon>Spermatophyta</taxon>
        <taxon>Magnoliopsida</taxon>
        <taxon>eudicotyledons</taxon>
        <taxon>Gunneridae</taxon>
        <taxon>Pentapetalae</taxon>
        <taxon>rosids</taxon>
        <taxon>malvids</taxon>
        <taxon>Brassicales</taxon>
        <taxon>Brassicaceae</taxon>
        <taxon>Coluteocarpeae</taxon>
        <taxon>Microthlaspi</taxon>
    </lineage>
</organism>
<dbReference type="EMBL" id="CACVBM020001129">
    <property type="protein sequence ID" value="CAA7033110.1"/>
    <property type="molecule type" value="Genomic_DNA"/>
</dbReference>
<dbReference type="OrthoDB" id="341578at2759"/>
<dbReference type="InterPro" id="IPR017441">
    <property type="entry name" value="Protein_kinase_ATP_BS"/>
</dbReference>
<dbReference type="PANTHER" id="PTHR11042">
    <property type="entry name" value="EUKARYOTIC TRANSLATION INITIATION FACTOR 2-ALPHA KINASE EIF2-ALPHA KINASE -RELATED"/>
    <property type="match status" value="1"/>
</dbReference>
<dbReference type="GO" id="GO:0005829">
    <property type="term" value="C:cytosol"/>
    <property type="evidence" value="ECO:0007669"/>
    <property type="project" value="TreeGrafter"/>
</dbReference>
<evidence type="ECO:0000256" key="3">
    <source>
        <dbReference type="ARBA" id="ARBA00022777"/>
    </source>
</evidence>
<dbReference type="PANTHER" id="PTHR11042:SF136">
    <property type="entry name" value="EIF-2-ALPHA KINASE GCN2"/>
    <property type="match status" value="1"/>
</dbReference>
<dbReference type="Proteomes" id="UP000467841">
    <property type="component" value="Unassembled WGS sequence"/>
</dbReference>
<dbReference type="GO" id="GO:0005634">
    <property type="term" value="C:nucleus"/>
    <property type="evidence" value="ECO:0007669"/>
    <property type="project" value="TreeGrafter"/>
</dbReference>
<dbReference type="CDD" id="cd14046">
    <property type="entry name" value="STKc_EIF2AK4_GCN2_rpt2"/>
    <property type="match status" value="1"/>
</dbReference>
<sequence>MAEKSLHGSNRAADSKSKSDEAFDSVLLAFKGETSTMLNKRTLFIESLMKEWNISQKTHISSDDDNIQKSPIPKHQSSAKFQGVLPSSIANTIFQGDTDDDDISSSSFDSHMGDIISKQDLLMVCLLRIACFSEKSLARELSVITGELEDLGFSTNVPQFWKTLSEKSLLNSRYLDDFDELETIGKGAFGRVTLCKNKLDGRLYAVKLIKLKHADLPVGQISLLLLTLHLVSISSRIDALEYDDTKTVSASACSKVLREVTTLSRLHHQHVVRYYQAWEESGFAVSGSKTGGSSTSSCSGTADDGLEARGIKKTGIPAQDSTHVPSYLLIQMEHCTRTLRHYLDDGVFDKDFAWRTIRQIVDGLAYIHGKKIIHRDLKPDNIFLDSRNNVKIGDFGFAKSTKVDHDEGFSMDVAGSGARNSQIGGTRFYSAPEIEQPGRKIDEKADMYSLGVVIFELYHPFSTEAERRSVLKALTTEKKLPSKWESEYRGKASLVRRLLSTRPADRPSAAEFLTLFESSQSEFSTAICLGLWLITYTISWILCY</sequence>
<dbReference type="Pfam" id="PF00069">
    <property type="entry name" value="Pkinase"/>
    <property type="match status" value="1"/>
</dbReference>
<keyword evidence="1" id="KW-0808">Transferase</keyword>
<dbReference type="InterPro" id="IPR000719">
    <property type="entry name" value="Prot_kinase_dom"/>
</dbReference>
<dbReference type="GO" id="GO:0005524">
    <property type="term" value="F:ATP binding"/>
    <property type="evidence" value="ECO:0007669"/>
    <property type="project" value="UniProtKB-UniRule"/>
</dbReference>
<accession>A0A6D2IZM1</accession>
<feature type="domain" description="Protein kinase" evidence="7">
    <location>
        <begin position="178"/>
        <end position="523"/>
    </location>
</feature>
<evidence type="ECO:0000313" key="8">
    <source>
        <dbReference type="EMBL" id="CAA7033110.1"/>
    </source>
</evidence>
<dbReference type="SUPFAM" id="SSF56112">
    <property type="entry name" value="Protein kinase-like (PK-like)"/>
    <property type="match status" value="1"/>
</dbReference>
<keyword evidence="3" id="KW-0418">Kinase</keyword>
<comment type="similarity">
    <text evidence="5">Belongs to the protein kinase superfamily. Ser/Thr protein kinase family. GCN2 subfamily.</text>
</comment>
<keyword evidence="4 6" id="KW-0067">ATP-binding</keyword>
<evidence type="ECO:0000256" key="5">
    <source>
        <dbReference type="ARBA" id="ARBA00037982"/>
    </source>
</evidence>
<dbReference type="InterPro" id="IPR050339">
    <property type="entry name" value="CC_SR_Kinase"/>
</dbReference>
<dbReference type="Gene3D" id="3.30.200.20">
    <property type="entry name" value="Phosphorylase Kinase, domain 1"/>
    <property type="match status" value="1"/>
</dbReference>
<evidence type="ECO:0000256" key="1">
    <source>
        <dbReference type="ARBA" id="ARBA00022679"/>
    </source>
</evidence>
<evidence type="ECO:0000256" key="4">
    <source>
        <dbReference type="ARBA" id="ARBA00022840"/>
    </source>
</evidence>
<dbReference type="PROSITE" id="PS00107">
    <property type="entry name" value="PROTEIN_KINASE_ATP"/>
    <property type="match status" value="1"/>
</dbReference>
<dbReference type="InterPro" id="IPR011009">
    <property type="entry name" value="Kinase-like_dom_sf"/>
</dbReference>
<evidence type="ECO:0000259" key="7">
    <source>
        <dbReference type="PROSITE" id="PS50011"/>
    </source>
</evidence>
<dbReference type="PROSITE" id="PS50011">
    <property type="entry name" value="PROTEIN_KINASE_DOM"/>
    <property type="match status" value="1"/>
</dbReference>
<dbReference type="InterPro" id="IPR005491">
    <property type="entry name" value="ENT_dom"/>
</dbReference>
<protein>
    <recommendedName>
        <fullName evidence="7">Protein kinase domain-containing protein</fullName>
    </recommendedName>
</protein>
<dbReference type="SMART" id="SM00220">
    <property type="entry name" value="S_TKc"/>
    <property type="match status" value="1"/>
</dbReference>
<proteinExistence type="inferred from homology"/>
<evidence type="ECO:0000313" key="9">
    <source>
        <dbReference type="Proteomes" id="UP000467841"/>
    </source>
</evidence>
<dbReference type="AlphaFoldDB" id="A0A6D2IZM1"/>
<name>A0A6D2IZM1_9BRAS</name>
<reference evidence="8" key="1">
    <citation type="submission" date="2020-01" db="EMBL/GenBank/DDBJ databases">
        <authorList>
            <person name="Mishra B."/>
        </authorList>
    </citation>
    <scope>NUCLEOTIDE SEQUENCE [LARGE SCALE GENOMIC DNA]</scope>
</reference>
<keyword evidence="9" id="KW-1185">Reference proteome</keyword>
<keyword evidence="2 6" id="KW-0547">Nucleotide-binding</keyword>
<dbReference type="InterPro" id="IPR008271">
    <property type="entry name" value="Ser/Thr_kinase_AS"/>
</dbReference>
<evidence type="ECO:0000256" key="2">
    <source>
        <dbReference type="ARBA" id="ARBA00022741"/>
    </source>
</evidence>
<gene>
    <name evidence="8" type="ORF">MERR_LOCUS20345</name>
</gene>
<dbReference type="PROSITE" id="PS00108">
    <property type="entry name" value="PROTEIN_KINASE_ST"/>
    <property type="match status" value="1"/>
</dbReference>
<dbReference type="Gene3D" id="1.10.510.10">
    <property type="entry name" value="Transferase(Phosphotransferase) domain 1"/>
    <property type="match status" value="1"/>
</dbReference>
<feature type="binding site" evidence="6">
    <location>
        <position position="207"/>
    </location>
    <ligand>
        <name>ATP</name>
        <dbReference type="ChEBI" id="CHEBI:30616"/>
    </ligand>
</feature>
<dbReference type="GO" id="GO:0004694">
    <property type="term" value="F:eukaryotic translation initiation factor 2alpha kinase activity"/>
    <property type="evidence" value="ECO:0007669"/>
    <property type="project" value="TreeGrafter"/>
</dbReference>
<comment type="caution">
    <text evidence="8">The sequence shown here is derived from an EMBL/GenBank/DDBJ whole genome shotgun (WGS) entry which is preliminary data.</text>
</comment>
<evidence type="ECO:0000256" key="6">
    <source>
        <dbReference type="PROSITE-ProRule" id="PRU10141"/>
    </source>
</evidence>